<dbReference type="PATRIC" id="fig|1299334.3.peg.9159"/>
<reference evidence="2" key="1">
    <citation type="submission" date="2014-01" db="EMBL/GenBank/DDBJ databases">
        <authorList>
            <person name="Brown-Elliot B."/>
            <person name="Wallace R."/>
            <person name="Lenaerts A."/>
            <person name="Ordway D."/>
            <person name="DeGroote M.A."/>
            <person name="Parker T."/>
            <person name="Sizemore C."/>
            <person name="Tallon L.J."/>
            <person name="Sadzewicz L.K."/>
            <person name="Sengamalay N."/>
            <person name="Fraser C.M."/>
            <person name="Hine E."/>
            <person name="Shefchek K.A."/>
            <person name="Das S.P."/>
            <person name="Tettelin H."/>
        </authorList>
    </citation>
    <scope>NUCLEOTIDE SEQUENCE [LARGE SCALE GENOMIC DNA]</scope>
    <source>
        <strain evidence="2">4042</strain>
    </source>
</reference>
<proteinExistence type="predicted"/>
<evidence type="ECO:0000256" key="1">
    <source>
        <dbReference type="SAM" id="MobiDB-lite"/>
    </source>
</evidence>
<accession>X7YT07</accession>
<organism evidence="2">
    <name type="scientific">Mycobacterium xenopi 4042</name>
    <dbReference type="NCBI Taxonomy" id="1299334"/>
    <lineage>
        <taxon>Bacteria</taxon>
        <taxon>Bacillati</taxon>
        <taxon>Actinomycetota</taxon>
        <taxon>Actinomycetes</taxon>
        <taxon>Mycobacteriales</taxon>
        <taxon>Mycobacteriaceae</taxon>
        <taxon>Mycobacterium</taxon>
    </lineage>
</organism>
<protein>
    <submittedName>
        <fullName evidence="2">Uncharacterized protein</fullName>
    </submittedName>
</protein>
<dbReference type="AlphaFoldDB" id="X7YT07"/>
<feature type="region of interest" description="Disordered" evidence="1">
    <location>
        <begin position="1"/>
        <end position="29"/>
    </location>
</feature>
<sequence length="52" mass="5721">MPPCVNPPTGRHRSARSPRHQTQKGPAKHGWRAALFALTKINLGPAKTKHTN</sequence>
<gene>
    <name evidence="2" type="ORF">I553_3722</name>
</gene>
<dbReference type="EMBL" id="JAOB01000089">
    <property type="protein sequence ID" value="EUA09638.1"/>
    <property type="molecule type" value="Genomic_DNA"/>
</dbReference>
<evidence type="ECO:0000313" key="2">
    <source>
        <dbReference type="EMBL" id="EUA09638.1"/>
    </source>
</evidence>
<comment type="caution">
    <text evidence="2">The sequence shown here is derived from an EMBL/GenBank/DDBJ whole genome shotgun (WGS) entry which is preliminary data.</text>
</comment>
<name>X7YT07_MYCXE</name>
<feature type="compositionally biased region" description="Basic residues" evidence="1">
    <location>
        <begin position="10"/>
        <end position="29"/>
    </location>
</feature>